<dbReference type="Proteomes" id="UP000199006">
    <property type="component" value="Unassembled WGS sequence"/>
</dbReference>
<dbReference type="AlphaFoldDB" id="A0A1I4MUY2"/>
<evidence type="ECO:0000256" key="1">
    <source>
        <dbReference type="SAM" id="Coils"/>
    </source>
</evidence>
<dbReference type="SUPFAM" id="SSF52467">
    <property type="entry name" value="DHS-like NAD/FAD-binding domain"/>
    <property type="match status" value="1"/>
</dbReference>
<name>A0A1I4MUY2_9FIRM</name>
<protein>
    <submittedName>
        <fullName evidence="2">SIR2-like domain-containing protein</fullName>
    </submittedName>
</protein>
<dbReference type="Pfam" id="PF13289">
    <property type="entry name" value="SIR2_2"/>
    <property type="match status" value="1"/>
</dbReference>
<keyword evidence="1" id="KW-0175">Coiled coil</keyword>
<feature type="coiled-coil region" evidence="1">
    <location>
        <begin position="294"/>
        <end position="328"/>
    </location>
</feature>
<accession>A0A1I4MUY2</accession>
<dbReference type="STRING" id="29563.SAMN02983006_02719"/>
<reference evidence="2 3" key="1">
    <citation type="submission" date="2016-10" db="EMBL/GenBank/DDBJ databases">
        <authorList>
            <person name="de Groot N.N."/>
        </authorList>
    </citation>
    <scope>NUCLEOTIDE SEQUENCE [LARGE SCALE GENOMIC DNA]</scope>
    <source>
        <strain evidence="2 3">ATCC 51327</strain>
    </source>
</reference>
<evidence type="ECO:0000313" key="3">
    <source>
        <dbReference type="Proteomes" id="UP000199006"/>
    </source>
</evidence>
<organism evidence="2 3">
    <name type="scientific">Halanaerobium salsuginis</name>
    <dbReference type="NCBI Taxonomy" id="29563"/>
    <lineage>
        <taxon>Bacteria</taxon>
        <taxon>Bacillati</taxon>
        <taxon>Bacillota</taxon>
        <taxon>Clostridia</taxon>
        <taxon>Halanaerobiales</taxon>
        <taxon>Halanaerobiaceae</taxon>
        <taxon>Halanaerobium</taxon>
    </lineage>
</organism>
<dbReference type="EMBL" id="FOTI01000060">
    <property type="protein sequence ID" value="SFM07091.1"/>
    <property type="molecule type" value="Genomic_DNA"/>
</dbReference>
<dbReference type="InterPro" id="IPR029035">
    <property type="entry name" value="DHS-like_NAD/FAD-binding_dom"/>
</dbReference>
<dbReference type="RefSeq" id="WP_089862709.1">
    <property type="nucleotide sequence ID" value="NZ_FOTI01000060.1"/>
</dbReference>
<gene>
    <name evidence="2" type="ORF">SAMN02983006_02719</name>
</gene>
<evidence type="ECO:0000313" key="2">
    <source>
        <dbReference type="EMBL" id="SFM07091.1"/>
    </source>
</evidence>
<sequence>MPSSSSEIKATLRVIKSEVRTLDANVDEKLKNYKTDNKDAIDNIARSYKSNNLVLVLGAGVSKDFGIPSWNVLLQKILNDTFQIETDNSEKGALVLAEIFTKVFPLSPLIAARYLEEYYENKGDKDFNEAVEEALYENFNLSSDSENFNEIAKLCETSEGSHRLDSVITYNYDNILEKAISSLPKKVSFRTIYKSDQIPESNELPIYHVHGFKPANSNKKSKITLSESIYHQQYRDIYSWDNITQINKFRDKTCLFIGISLTDPNLRRLLDVANIQRGKNNRKYHYIIRKRYDIDKIKNKIKTILDQNQELLNEKREANLELDDTTKHIINIMHNFEEKDALSLGTRTIWIDKYDEISDVIKEIRNKSEHESFA</sequence>
<proteinExistence type="predicted"/>
<dbReference type="OrthoDB" id="78172at2"/>
<keyword evidence="3" id="KW-1185">Reference proteome</keyword>
<dbReference type="Gene3D" id="3.40.50.1220">
    <property type="entry name" value="TPP-binding domain"/>
    <property type="match status" value="1"/>
</dbReference>